<dbReference type="Proteomes" id="UP000784294">
    <property type="component" value="Unassembled WGS sequence"/>
</dbReference>
<dbReference type="AlphaFoldDB" id="A0A448XKC9"/>
<proteinExistence type="predicted"/>
<name>A0A448XKC9_9PLAT</name>
<keyword evidence="2" id="KW-1185">Reference proteome</keyword>
<evidence type="ECO:0000313" key="1">
    <source>
        <dbReference type="EMBL" id="VEL38735.1"/>
    </source>
</evidence>
<comment type="caution">
    <text evidence="1">The sequence shown here is derived from an EMBL/GenBank/DDBJ whole genome shotgun (WGS) entry which is preliminary data.</text>
</comment>
<gene>
    <name evidence="1" type="ORF">PXEA_LOCUS32175</name>
</gene>
<organism evidence="1 2">
    <name type="scientific">Protopolystoma xenopodis</name>
    <dbReference type="NCBI Taxonomy" id="117903"/>
    <lineage>
        <taxon>Eukaryota</taxon>
        <taxon>Metazoa</taxon>
        <taxon>Spiralia</taxon>
        <taxon>Lophotrochozoa</taxon>
        <taxon>Platyhelminthes</taxon>
        <taxon>Monogenea</taxon>
        <taxon>Polyopisthocotylea</taxon>
        <taxon>Polystomatidea</taxon>
        <taxon>Polystomatidae</taxon>
        <taxon>Protopolystoma</taxon>
    </lineage>
</organism>
<sequence length="83" mass="9470">MARLTDDADYIVGELSVNVPNPRSDTGKYGNYYIRELRARYVQLSSPESFAKLRKRDHTTSIHRMDTAIKIETTTSGSIEITF</sequence>
<reference evidence="1" key="1">
    <citation type="submission" date="2018-11" db="EMBL/GenBank/DDBJ databases">
        <authorList>
            <consortium name="Pathogen Informatics"/>
        </authorList>
    </citation>
    <scope>NUCLEOTIDE SEQUENCE</scope>
</reference>
<protein>
    <submittedName>
        <fullName evidence="1">Uncharacterized protein</fullName>
    </submittedName>
</protein>
<evidence type="ECO:0000313" key="2">
    <source>
        <dbReference type="Proteomes" id="UP000784294"/>
    </source>
</evidence>
<accession>A0A448XKC9</accession>
<dbReference type="EMBL" id="CAAALY010258834">
    <property type="protein sequence ID" value="VEL38735.1"/>
    <property type="molecule type" value="Genomic_DNA"/>
</dbReference>